<dbReference type="PROSITE" id="PS01188">
    <property type="entry name" value="ELO"/>
    <property type="match status" value="1"/>
</dbReference>
<protein>
    <recommendedName>
        <fullName evidence="10">Elongation of very long chain fatty acids protein</fullName>
        <ecNumber evidence="10">2.3.1.199</ecNumber>
    </recommendedName>
    <alternativeName>
        <fullName evidence="10">Very-long-chain 3-oxoacyl-CoA synthase</fullName>
    </alternativeName>
</protein>
<evidence type="ECO:0000313" key="12">
    <source>
        <dbReference type="Proteomes" id="UP000007151"/>
    </source>
</evidence>
<evidence type="ECO:0000256" key="8">
    <source>
        <dbReference type="ARBA" id="ARBA00023136"/>
    </source>
</evidence>
<keyword evidence="12" id="KW-1185">Reference proteome</keyword>
<gene>
    <name evidence="11" type="ORF">KGM_209933</name>
</gene>
<comment type="catalytic activity">
    <reaction evidence="10">
        <text>a very-long-chain acyl-CoA + malonyl-CoA + H(+) = a very-long-chain 3-oxoacyl-CoA + CO2 + CoA</text>
        <dbReference type="Rhea" id="RHEA:32727"/>
        <dbReference type="ChEBI" id="CHEBI:15378"/>
        <dbReference type="ChEBI" id="CHEBI:16526"/>
        <dbReference type="ChEBI" id="CHEBI:57287"/>
        <dbReference type="ChEBI" id="CHEBI:57384"/>
        <dbReference type="ChEBI" id="CHEBI:90725"/>
        <dbReference type="ChEBI" id="CHEBI:90736"/>
        <dbReference type="EC" id="2.3.1.199"/>
    </reaction>
</comment>
<dbReference type="EMBL" id="AGBW02011990">
    <property type="protein sequence ID" value="OWR45832.1"/>
    <property type="molecule type" value="Genomic_DNA"/>
</dbReference>
<evidence type="ECO:0000256" key="10">
    <source>
        <dbReference type="RuleBase" id="RU361115"/>
    </source>
</evidence>
<dbReference type="GO" id="GO:0034626">
    <property type="term" value="P:fatty acid elongation, polyunsaturated fatty acid"/>
    <property type="evidence" value="ECO:0007669"/>
    <property type="project" value="TreeGrafter"/>
</dbReference>
<evidence type="ECO:0000256" key="6">
    <source>
        <dbReference type="ARBA" id="ARBA00022989"/>
    </source>
</evidence>
<dbReference type="GO" id="GO:0034625">
    <property type="term" value="P:fatty acid elongation, monounsaturated fatty acid"/>
    <property type="evidence" value="ECO:0007669"/>
    <property type="project" value="TreeGrafter"/>
</dbReference>
<dbReference type="EC" id="2.3.1.199" evidence="10"/>
<keyword evidence="5 10" id="KW-0276">Fatty acid metabolism</keyword>
<comment type="caution">
    <text evidence="11">The sequence shown here is derived from an EMBL/GenBank/DDBJ whole genome shotgun (WGS) entry which is preliminary data.</text>
</comment>
<dbReference type="PANTHER" id="PTHR11157">
    <property type="entry name" value="FATTY ACID ACYL TRANSFERASE-RELATED"/>
    <property type="match status" value="1"/>
</dbReference>
<dbReference type="KEGG" id="dpl:KGM_209933"/>
<sequence>MVDLDSSYNEKDFLAVEAWTFSETSMGLGAVIAGYLILVLKILPHYMKNRHPYALNRILALYNVFQVAFSLYAVFLYTRYIINHGIITTRCPKGDDLKAVITEIWPYFIAKHVDLLDTVFFVLRKKDNQVTFLHVFHHTLMVTWTWFHLMYHPSDHFVVVGLINSFVHVLMYAYYGLSSLGPEYAKYVWWKKHLTKVQLIQFVLVLSNLHYQQKLSPCRIPSAFHYFCLSSISSFFFLFMNFYLRSYIKNVKDIPNDVGNRESTPQKVE</sequence>
<dbReference type="Proteomes" id="UP000007151">
    <property type="component" value="Unassembled WGS sequence"/>
</dbReference>
<keyword evidence="8 10" id="KW-0472">Membrane</keyword>
<dbReference type="GO" id="GO:0042761">
    <property type="term" value="P:very long-chain fatty acid biosynthetic process"/>
    <property type="evidence" value="ECO:0007669"/>
    <property type="project" value="TreeGrafter"/>
</dbReference>
<dbReference type="STRING" id="278856.A0A212EWG2"/>
<evidence type="ECO:0000256" key="3">
    <source>
        <dbReference type="ARBA" id="ARBA00022679"/>
    </source>
</evidence>
<accession>A0A212EWG2</accession>
<evidence type="ECO:0000256" key="1">
    <source>
        <dbReference type="ARBA" id="ARBA00004141"/>
    </source>
</evidence>
<dbReference type="OrthoDB" id="434092at2759"/>
<dbReference type="InterPro" id="IPR002076">
    <property type="entry name" value="ELO_fam"/>
</dbReference>
<comment type="subcellular location">
    <subcellularLocation>
        <location evidence="1">Membrane</location>
        <topology evidence="1">Multi-pass membrane protein</topology>
    </subcellularLocation>
</comment>
<evidence type="ECO:0000256" key="5">
    <source>
        <dbReference type="ARBA" id="ARBA00022832"/>
    </source>
</evidence>
<keyword evidence="4 10" id="KW-0812">Transmembrane</keyword>
<proteinExistence type="inferred from homology"/>
<feature type="transmembrane region" description="Helical" evidence="10">
    <location>
        <begin position="130"/>
        <end position="151"/>
    </location>
</feature>
<evidence type="ECO:0000256" key="4">
    <source>
        <dbReference type="ARBA" id="ARBA00022692"/>
    </source>
</evidence>
<dbReference type="GO" id="GO:0019367">
    <property type="term" value="P:fatty acid elongation, saturated fatty acid"/>
    <property type="evidence" value="ECO:0007669"/>
    <property type="project" value="TreeGrafter"/>
</dbReference>
<evidence type="ECO:0000256" key="7">
    <source>
        <dbReference type="ARBA" id="ARBA00023098"/>
    </source>
</evidence>
<dbReference type="Pfam" id="PF01151">
    <property type="entry name" value="ELO"/>
    <property type="match status" value="1"/>
</dbReference>
<keyword evidence="6 10" id="KW-1133">Transmembrane helix</keyword>
<dbReference type="GO" id="GO:0005789">
    <property type="term" value="C:endoplasmic reticulum membrane"/>
    <property type="evidence" value="ECO:0007669"/>
    <property type="project" value="TreeGrafter"/>
</dbReference>
<keyword evidence="9 10" id="KW-0275">Fatty acid biosynthesis</keyword>
<evidence type="ECO:0000256" key="9">
    <source>
        <dbReference type="ARBA" id="ARBA00023160"/>
    </source>
</evidence>
<dbReference type="InterPro" id="IPR030457">
    <property type="entry name" value="ELO_CS"/>
</dbReference>
<organism evidence="11 12">
    <name type="scientific">Danaus plexippus plexippus</name>
    <dbReference type="NCBI Taxonomy" id="278856"/>
    <lineage>
        <taxon>Eukaryota</taxon>
        <taxon>Metazoa</taxon>
        <taxon>Ecdysozoa</taxon>
        <taxon>Arthropoda</taxon>
        <taxon>Hexapoda</taxon>
        <taxon>Insecta</taxon>
        <taxon>Pterygota</taxon>
        <taxon>Neoptera</taxon>
        <taxon>Endopterygota</taxon>
        <taxon>Lepidoptera</taxon>
        <taxon>Glossata</taxon>
        <taxon>Ditrysia</taxon>
        <taxon>Papilionoidea</taxon>
        <taxon>Nymphalidae</taxon>
        <taxon>Danainae</taxon>
        <taxon>Danaini</taxon>
        <taxon>Danaina</taxon>
        <taxon>Danaus</taxon>
        <taxon>Danaus</taxon>
    </lineage>
</organism>
<feature type="transmembrane region" description="Helical" evidence="10">
    <location>
        <begin position="59"/>
        <end position="82"/>
    </location>
</feature>
<feature type="transmembrane region" description="Helical" evidence="10">
    <location>
        <begin position="223"/>
        <end position="244"/>
    </location>
</feature>
<feature type="transmembrane region" description="Helical" evidence="10">
    <location>
        <begin position="157"/>
        <end position="174"/>
    </location>
</feature>
<evidence type="ECO:0000313" key="11">
    <source>
        <dbReference type="EMBL" id="OWR45832.1"/>
    </source>
</evidence>
<dbReference type="AlphaFoldDB" id="A0A212EWG2"/>
<name>A0A212EWG2_DANPL</name>
<evidence type="ECO:0000256" key="2">
    <source>
        <dbReference type="ARBA" id="ARBA00022516"/>
    </source>
</evidence>
<comment type="similarity">
    <text evidence="10">Belongs to the ELO family.</text>
</comment>
<keyword evidence="2 10" id="KW-0444">Lipid biosynthesis</keyword>
<dbReference type="eggNOG" id="KOG3071">
    <property type="taxonomic scope" value="Eukaryota"/>
</dbReference>
<reference evidence="11 12" key="1">
    <citation type="journal article" date="2011" name="Cell">
        <title>The monarch butterfly genome yields insights into long-distance migration.</title>
        <authorList>
            <person name="Zhan S."/>
            <person name="Merlin C."/>
            <person name="Boore J.L."/>
            <person name="Reppert S.M."/>
        </authorList>
    </citation>
    <scope>NUCLEOTIDE SEQUENCE [LARGE SCALE GENOMIC DNA]</scope>
    <source>
        <strain evidence="11">F-2</strain>
    </source>
</reference>
<dbReference type="GO" id="GO:0030148">
    <property type="term" value="P:sphingolipid biosynthetic process"/>
    <property type="evidence" value="ECO:0007669"/>
    <property type="project" value="TreeGrafter"/>
</dbReference>
<dbReference type="GO" id="GO:0009922">
    <property type="term" value="F:fatty acid elongase activity"/>
    <property type="evidence" value="ECO:0007669"/>
    <property type="project" value="UniProtKB-EC"/>
</dbReference>
<keyword evidence="3 10" id="KW-0808">Transferase</keyword>
<dbReference type="PANTHER" id="PTHR11157:SF103">
    <property type="entry name" value="ELONGATION OF VERY LONG CHAIN FATTY ACIDS PROTEIN"/>
    <property type="match status" value="1"/>
</dbReference>
<keyword evidence="7 10" id="KW-0443">Lipid metabolism</keyword>
<feature type="transmembrane region" description="Helical" evidence="10">
    <location>
        <begin position="26"/>
        <end position="47"/>
    </location>
</feature>